<dbReference type="STRING" id="114686.BM536_027965"/>
<accession>A0A1V6MLI9</accession>
<feature type="non-terminal residue" evidence="1">
    <location>
        <position position="1"/>
    </location>
</feature>
<name>A0A1V6MLI9_9ACTN</name>
<sequence>RFASRQEDSPQMKMIAALRNQFGGHAVEKK</sequence>
<dbReference type="Proteomes" id="UP000184286">
    <property type="component" value="Unassembled WGS sequence"/>
</dbReference>
<dbReference type="AlphaFoldDB" id="A0A1V6MLI9"/>
<dbReference type="EMBL" id="MPOH02000017">
    <property type="protein sequence ID" value="OQD53334.1"/>
    <property type="molecule type" value="Genomic_DNA"/>
</dbReference>
<evidence type="ECO:0000313" key="1">
    <source>
        <dbReference type="EMBL" id="OQD53334.1"/>
    </source>
</evidence>
<evidence type="ECO:0000313" key="2">
    <source>
        <dbReference type="Proteomes" id="UP000184286"/>
    </source>
</evidence>
<reference evidence="1 2" key="2">
    <citation type="submission" date="2017-02" db="EMBL/GenBank/DDBJ databases">
        <title>Draft genome sequence of Streptomyces phaeoluteigriseus type strain DSM41896.</title>
        <authorList>
            <person name="Salih T.S."/>
            <person name="Algora Gallardo L."/>
            <person name="Melo Santos T."/>
            <person name="Filgueira Martinez S."/>
            <person name="Herron P.R."/>
        </authorList>
    </citation>
    <scope>NUCLEOTIDE SEQUENCE [LARGE SCALE GENOMIC DNA]</scope>
    <source>
        <strain evidence="1 2">DSM 41896</strain>
    </source>
</reference>
<reference evidence="2" key="1">
    <citation type="submission" date="2016-11" db="EMBL/GenBank/DDBJ databases">
        <authorList>
            <person name="Schniete J.K."/>
            <person name="Salih T."/>
            <person name="Algora Gallardo L."/>
            <person name="Martinez Fernandez S."/>
            <person name="Herron P.R."/>
        </authorList>
    </citation>
    <scope>NUCLEOTIDE SEQUENCE [LARGE SCALE GENOMIC DNA]</scope>
    <source>
        <strain evidence="2">DSM 41896</strain>
    </source>
</reference>
<protein>
    <submittedName>
        <fullName evidence="1">6-phosphogluconate dehydrogenase</fullName>
    </submittedName>
</protein>
<organism evidence="1 2">
    <name type="scientific">Streptomyces phaeoluteigriseus</name>
    <dbReference type="NCBI Taxonomy" id="114686"/>
    <lineage>
        <taxon>Bacteria</taxon>
        <taxon>Bacillati</taxon>
        <taxon>Actinomycetota</taxon>
        <taxon>Actinomycetes</taxon>
        <taxon>Kitasatosporales</taxon>
        <taxon>Streptomycetaceae</taxon>
        <taxon>Streptomyces</taxon>
        <taxon>Streptomyces aurantiacus group</taxon>
    </lineage>
</organism>
<proteinExistence type="predicted"/>
<comment type="caution">
    <text evidence="1">The sequence shown here is derived from an EMBL/GenBank/DDBJ whole genome shotgun (WGS) entry which is preliminary data.</text>
</comment>
<gene>
    <name evidence="1" type="ORF">BM536_027965</name>
</gene>